<evidence type="ECO:0000313" key="2">
    <source>
        <dbReference type="Proteomes" id="UP000306740"/>
    </source>
</evidence>
<name>A0A5C4MGH8_9ACTN</name>
<accession>A0A5C4MGH8</accession>
<evidence type="ECO:0000313" key="1">
    <source>
        <dbReference type="EMBL" id="TNC33516.1"/>
    </source>
</evidence>
<gene>
    <name evidence="1" type="ORF">FHE65_28925</name>
</gene>
<dbReference type="EMBL" id="VDFR01000169">
    <property type="protein sequence ID" value="TNC33516.1"/>
    <property type="molecule type" value="Genomic_DNA"/>
</dbReference>
<sequence>MAELGAQQLLAGHDVLEADEAGHDALGVAEAVAVPARVVVEALAVAGRGLGAALEQLAVAGQRTLQLLRAVEPPVPRLVLPPV</sequence>
<reference evidence="1 2" key="1">
    <citation type="submission" date="2019-05" db="EMBL/GenBank/DDBJ databases">
        <title>Mumia sp. nov., isolated from the intestinal contents of plateau pika (Ochotona curzoniae) in the Qinghai-Tibet plateau of China.</title>
        <authorList>
            <person name="Tian Z."/>
        </authorList>
    </citation>
    <scope>NUCLEOTIDE SEQUENCE [LARGE SCALE GENOMIC DNA]</scope>
    <source>
        <strain evidence="2">527</strain>
    </source>
</reference>
<organism evidence="1 2">
    <name type="scientific">Mumia zhuanghuii</name>
    <dbReference type="NCBI Taxonomy" id="2585211"/>
    <lineage>
        <taxon>Bacteria</taxon>
        <taxon>Bacillati</taxon>
        <taxon>Actinomycetota</taxon>
        <taxon>Actinomycetes</taxon>
        <taxon>Propionibacteriales</taxon>
        <taxon>Nocardioidaceae</taxon>
        <taxon>Mumia</taxon>
    </lineage>
</organism>
<dbReference type="AlphaFoldDB" id="A0A5C4MGH8"/>
<dbReference type="RefSeq" id="WP_139107089.1">
    <property type="nucleotide sequence ID" value="NZ_VDFR01000169.1"/>
</dbReference>
<proteinExistence type="predicted"/>
<protein>
    <submittedName>
        <fullName evidence="1">Uncharacterized protein</fullName>
    </submittedName>
</protein>
<dbReference type="Proteomes" id="UP000306740">
    <property type="component" value="Unassembled WGS sequence"/>
</dbReference>
<comment type="caution">
    <text evidence="1">The sequence shown here is derived from an EMBL/GenBank/DDBJ whole genome shotgun (WGS) entry which is preliminary data.</text>
</comment>